<gene>
    <name evidence="4" type="ORF">LGLO00237_LOCUS17781</name>
</gene>
<dbReference type="GO" id="GO:0060090">
    <property type="term" value="F:molecular adaptor activity"/>
    <property type="evidence" value="ECO:0007669"/>
    <property type="project" value="TreeGrafter"/>
</dbReference>
<evidence type="ECO:0000259" key="3">
    <source>
        <dbReference type="Pfam" id="PF12842"/>
    </source>
</evidence>
<feature type="region of interest" description="Disordered" evidence="1">
    <location>
        <begin position="525"/>
        <end position="546"/>
    </location>
</feature>
<dbReference type="PANTHER" id="PTHR13162:SF8">
    <property type="entry name" value="CCR4-NOT TRANSCRIPTION COMPLEX SUBUNIT 1"/>
    <property type="match status" value="1"/>
</dbReference>
<evidence type="ECO:0000313" key="4">
    <source>
        <dbReference type="EMBL" id="CAE0666174.1"/>
    </source>
</evidence>
<evidence type="ECO:0000259" key="2">
    <source>
        <dbReference type="Pfam" id="PF04054"/>
    </source>
</evidence>
<dbReference type="GO" id="GO:0000288">
    <property type="term" value="P:nuclear-transcribed mRNA catabolic process, deadenylation-dependent decay"/>
    <property type="evidence" value="ECO:0007669"/>
    <property type="project" value="TreeGrafter"/>
</dbReference>
<dbReference type="GO" id="GO:0030015">
    <property type="term" value="C:CCR4-NOT core complex"/>
    <property type="evidence" value="ECO:0007669"/>
    <property type="project" value="InterPro"/>
</dbReference>
<dbReference type="EMBL" id="HBIV01024792">
    <property type="protein sequence ID" value="CAE0666174.1"/>
    <property type="molecule type" value="Transcribed_RNA"/>
</dbReference>
<dbReference type="GO" id="GO:0000932">
    <property type="term" value="C:P-body"/>
    <property type="evidence" value="ECO:0007669"/>
    <property type="project" value="TreeGrafter"/>
</dbReference>
<dbReference type="Pfam" id="PF04054">
    <property type="entry name" value="Not1"/>
    <property type="match status" value="1"/>
</dbReference>
<evidence type="ECO:0008006" key="5">
    <source>
        <dbReference type="Google" id="ProtNLM"/>
    </source>
</evidence>
<feature type="compositionally biased region" description="Polar residues" evidence="1">
    <location>
        <begin position="137"/>
        <end position="147"/>
    </location>
</feature>
<dbReference type="InterPro" id="IPR024557">
    <property type="entry name" value="CNOT1_dom_4"/>
</dbReference>
<dbReference type="GO" id="GO:0017148">
    <property type="term" value="P:negative regulation of translation"/>
    <property type="evidence" value="ECO:0007669"/>
    <property type="project" value="InterPro"/>
</dbReference>
<proteinExistence type="predicted"/>
<feature type="domain" description="CCR4-NOT transcription complex subunit 1" evidence="3">
    <location>
        <begin position="1"/>
        <end position="86"/>
    </location>
</feature>
<dbReference type="Gene3D" id="1.25.40.790">
    <property type="match status" value="1"/>
</dbReference>
<feature type="domain" description="CCR4-Not complex component Not1 C-terminal" evidence="2">
    <location>
        <begin position="318"/>
        <end position="735"/>
    </location>
</feature>
<name>A0A7S3YYI4_9EUKA</name>
<dbReference type="InterPro" id="IPR040398">
    <property type="entry name" value="Not1"/>
</dbReference>
<accession>A0A7S3YYI4</accession>
<sequence>MVSRLTASLAHVSTREHLRVRISQNLLTKFEEAFRTFSAHALPPRGVILQACEAVCADNLELGSRLVENIAAERAVHEVDAMLSGFYNDMQSPPPRGSSERKDGQHGGSSSTVAPAMMRVYASFGQRDDETKRQKRSNPMQSPSNIAASPFHRKEHKLRHNQGLKYRVHRLLDDWLSICLLEAKSSTIVTEEMYRQFLHRFKDEGWVENAQSAQTFFFIATELCVESSCRSIDRKVGAHDEGKENSAGSKYTAVDALARLMVFLVKFLDCDDRVGLLATFLQSVVHQLLQDHDSKSKQQGSGVAYNQKPHLRLFVNVLHDLDAFNTAQLNSPSIDLLVPLAEAFHAVRPERAPAFAFAWMELVSHRLFMPKLLLGKPSRRGSSTFELLLLDLLAFLRPYLINQEKQHPIGVLYMGTLRLLLVLLHDFPEFLSQHHFSLCNTIPLTCVQMRNIILSAFPRMISLPDPLTPHLRVENLPDMRRPPHIACDMKEPLLRRGLLKPLKSYLGTRWPISFPKKLCEQIRGKLQPSSASSSSPSAALEDSKSTRIVGGVKRRAASTAVGEGRKERSVGVNSDGYDMALINSLVLCTGMHHIARMALEADDKSGGVIGPGDSSTSHALVRDNASMDVYEALMANLDAEGRHYVLNAIANQLRFPNNHTQYFSRVMLSLFANAKGVFVKEQVTRVLLERLIVHKPHPWGILVTAIELIRNPKYEFAQQPFTTCAPEIVELLDSLTRSCMMRPNAAVTEARATLSAGNNDDHRNDAVKVHNAQVVPGRNNTRQL</sequence>
<dbReference type="AlphaFoldDB" id="A0A7S3YYI4"/>
<feature type="region of interest" description="Disordered" evidence="1">
    <location>
        <begin position="86"/>
        <end position="112"/>
    </location>
</feature>
<feature type="compositionally biased region" description="Low complexity" evidence="1">
    <location>
        <begin position="528"/>
        <end position="539"/>
    </location>
</feature>
<protein>
    <recommendedName>
        <fullName evidence="5">CCR4-Not complex component Not1 C-terminal domain-containing protein</fullName>
    </recommendedName>
</protein>
<reference evidence="4" key="1">
    <citation type="submission" date="2021-01" db="EMBL/GenBank/DDBJ databases">
        <authorList>
            <person name="Corre E."/>
            <person name="Pelletier E."/>
            <person name="Niang G."/>
            <person name="Scheremetjew M."/>
            <person name="Finn R."/>
            <person name="Kale V."/>
            <person name="Holt S."/>
            <person name="Cochrane G."/>
            <person name="Meng A."/>
            <person name="Brown T."/>
            <person name="Cohen L."/>
        </authorList>
    </citation>
    <scope>NUCLEOTIDE SEQUENCE</scope>
    <source>
        <strain evidence="4">CCCM811</strain>
    </source>
</reference>
<organism evidence="4">
    <name type="scientific">Lotharella globosa</name>
    <dbReference type="NCBI Taxonomy" id="91324"/>
    <lineage>
        <taxon>Eukaryota</taxon>
        <taxon>Sar</taxon>
        <taxon>Rhizaria</taxon>
        <taxon>Cercozoa</taxon>
        <taxon>Chlorarachniophyceae</taxon>
        <taxon>Lotharella</taxon>
    </lineage>
</organism>
<dbReference type="InterPro" id="IPR007196">
    <property type="entry name" value="CCR4-Not_Not1_C"/>
</dbReference>
<feature type="region of interest" description="Disordered" evidence="1">
    <location>
        <begin position="125"/>
        <end position="154"/>
    </location>
</feature>
<dbReference type="Pfam" id="PF12842">
    <property type="entry name" value="DUF3819"/>
    <property type="match status" value="1"/>
</dbReference>
<evidence type="ECO:0000256" key="1">
    <source>
        <dbReference type="SAM" id="MobiDB-lite"/>
    </source>
</evidence>
<dbReference type="Gene3D" id="1.25.40.800">
    <property type="match status" value="1"/>
</dbReference>
<dbReference type="PANTHER" id="PTHR13162">
    <property type="entry name" value="CCR4-NOT TRANSCRIPTION COMPLEX"/>
    <property type="match status" value="1"/>
</dbReference>